<reference evidence="2" key="1">
    <citation type="submission" date="2018-02" db="EMBL/GenBank/DDBJ databases">
        <authorList>
            <person name="Cohen D.B."/>
            <person name="Kent A.D."/>
        </authorList>
    </citation>
    <scope>NUCLEOTIDE SEQUENCE</scope>
</reference>
<dbReference type="Pfam" id="PF00646">
    <property type="entry name" value="F-box"/>
    <property type="match status" value="1"/>
</dbReference>
<name>A0A2N9F900_FAGSY</name>
<dbReference type="InterPro" id="IPR055411">
    <property type="entry name" value="LRR_FXL15/At3g58940/PEG3-like"/>
</dbReference>
<organism evidence="2">
    <name type="scientific">Fagus sylvatica</name>
    <name type="common">Beechnut</name>
    <dbReference type="NCBI Taxonomy" id="28930"/>
    <lineage>
        <taxon>Eukaryota</taxon>
        <taxon>Viridiplantae</taxon>
        <taxon>Streptophyta</taxon>
        <taxon>Embryophyta</taxon>
        <taxon>Tracheophyta</taxon>
        <taxon>Spermatophyta</taxon>
        <taxon>Magnoliopsida</taxon>
        <taxon>eudicotyledons</taxon>
        <taxon>Gunneridae</taxon>
        <taxon>Pentapetalae</taxon>
        <taxon>rosids</taxon>
        <taxon>fabids</taxon>
        <taxon>Fagales</taxon>
        <taxon>Fagaceae</taxon>
        <taxon>Fagus</taxon>
    </lineage>
</organism>
<dbReference type="PANTHER" id="PTHR31900:SF34">
    <property type="entry name" value="EMB|CAB62440.1-RELATED"/>
    <property type="match status" value="1"/>
</dbReference>
<dbReference type="Pfam" id="PF08387">
    <property type="entry name" value="FBD"/>
    <property type="match status" value="1"/>
</dbReference>
<proteinExistence type="predicted"/>
<dbReference type="EMBL" id="OIVN01000633">
    <property type="protein sequence ID" value="SPC83244.1"/>
    <property type="molecule type" value="Genomic_DNA"/>
</dbReference>
<dbReference type="InterPro" id="IPR053781">
    <property type="entry name" value="F-box_AtFBL13-like"/>
</dbReference>
<dbReference type="InterPro" id="IPR050232">
    <property type="entry name" value="FBL13/AtMIF1-like"/>
</dbReference>
<accession>A0A2N9F900</accession>
<dbReference type="InterPro" id="IPR001810">
    <property type="entry name" value="F-box_dom"/>
</dbReference>
<evidence type="ECO:0000259" key="1">
    <source>
        <dbReference type="PROSITE" id="PS50181"/>
    </source>
</evidence>
<dbReference type="AlphaFoldDB" id="A0A2N9F900"/>
<dbReference type="CDD" id="cd22160">
    <property type="entry name" value="F-box_AtFBL13-like"/>
    <property type="match status" value="1"/>
</dbReference>
<dbReference type="InterPro" id="IPR032675">
    <property type="entry name" value="LRR_dom_sf"/>
</dbReference>
<dbReference type="SUPFAM" id="SSF52047">
    <property type="entry name" value="RNI-like"/>
    <property type="match status" value="1"/>
</dbReference>
<sequence length="452" mass="52138">MVDRISNLPDSLLSHILSFLTIKEYVATSILSSRWKLVWTLVPIVEFDANEFEWISSSSDEEESPNQQQDQWNGYRFSFTHIVSRFIALRNANPIQKFRLRWSRDCDPIHVDTCVRAVIACDLKELDLQVCPRQPFYLPSSLFSYAKTLVALKLTGYNIVLNPPSSSSVSFPSLMNLHLQSVKFANHDSFSRLISCCPVLQDLSMETKTTYPINDDNFKIIVPTLKRLHLTMKHSSYKLVINAPILEYIYFRGILGKEVLLENLSNLVEAVLDIYLEFEAIDDTEDYGNCVLAFIRALYSIKSLHLYADTTECLYHASIFDPPMFHNLAVLHLCVNSCMWHVLPFFLERAPNLEELILDKVKRSPRYTYDKCSITLEWKFYEDVPKCISLHLTAFHFKGYEGFNAELELVGQILKWARFLKKMTIDPLDSARGEEVLCCQEIIDVPKAVCDL</sequence>
<dbReference type="SUPFAM" id="SSF81383">
    <property type="entry name" value="F-box domain"/>
    <property type="match status" value="1"/>
</dbReference>
<dbReference type="PROSITE" id="PS50181">
    <property type="entry name" value="FBOX"/>
    <property type="match status" value="1"/>
</dbReference>
<feature type="domain" description="F-box" evidence="1">
    <location>
        <begin position="2"/>
        <end position="38"/>
    </location>
</feature>
<dbReference type="Pfam" id="PF24758">
    <property type="entry name" value="LRR_At5g56370"/>
    <property type="match status" value="1"/>
</dbReference>
<evidence type="ECO:0000313" key="2">
    <source>
        <dbReference type="EMBL" id="SPC83244.1"/>
    </source>
</evidence>
<gene>
    <name evidence="2" type="ORF">FSB_LOCUS11126</name>
</gene>
<dbReference type="InterPro" id="IPR006566">
    <property type="entry name" value="FBD"/>
</dbReference>
<dbReference type="Gene3D" id="1.20.1280.50">
    <property type="match status" value="1"/>
</dbReference>
<dbReference type="Gene3D" id="3.80.10.10">
    <property type="entry name" value="Ribonuclease Inhibitor"/>
    <property type="match status" value="1"/>
</dbReference>
<protein>
    <recommendedName>
        <fullName evidence="1">F-box domain-containing protein</fullName>
    </recommendedName>
</protein>
<dbReference type="PANTHER" id="PTHR31900">
    <property type="entry name" value="F-BOX/RNI SUPERFAMILY PROTEIN-RELATED"/>
    <property type="match status" value="1"/>
</dbReference>
<dbReference type="InterPro" id="IPR036047">
    <property type="entry name" value="F-box-like_dom_sf"/>
</dbReference>